<protein>
    <submittedName>
        <fullName evidence="9">Doxorubicin resistance ABC transporter permease protein drrB</fullName>
    </submittedName>
</protein>
<evidence type="ECO:0000313" key="9">
    <source>
        <dbReference type="EMBL" id="VFB01284.1"/>
    </source>
</evidence>
<evidence type="ECO:0000256" key="5">
    <source>
        <dbReference type="ARBA" id="ARBA00023251"/>
    </source>
</evidence>
<dbReference type="GO" id="GO:0043190">
    <property type="term" value="C:ATP-binding cassette (ABC) transporter complex"/>
    <property type="evidence" value="ECO:0007669"/>
    <property type="project" value="InterPro"/>
</dbReference>
<dbReference type="InterPro" id="IPR047817">
    <property type="entry name" value="ABC2_TM_bact-type"/>
</dbReference>
<feature type="transmembrane region" description="Helical" evidence="7">
    <location>
        <begin position="147"/>
        <end position="171"/>
    </location>
</feature>
<feature type="domain" description="ABC transmembrane type-2" evidence="8">
    <location>
        <begin position="69"/>
        <end position="296"/>
    </location>
</feature>
<keyword evidence="4 7" id="KW-0472">Membrane</keyword>
<keyword evidence="5" id="KW-0046">Antibiotic resistance</keyword>
<proteinExistence type="predicted"/>
<accession>A0A4V6ID06</accession>
<dbReference type="GO" id="GO:0046677">
    <property type="term" value="P:response to antibiotic"/>
    <property type="evidence" value="ECO:0007669"/>
    <property type="project" value="UniProtKB-KW"/>
</dbReference>
<sequence length="297" mass="31789">MSGSGPEAVAERNHAGPPLTSDGQSVTAAATTEAGGAQLFAELPVAKLSSFAQWRALTGRIIWTMATKGELIVAIITPLVFTLGFYLPLRYVMKFQGIDYAQFVMPIIVLQTMAFTMMSNAQLSAFEALTGLSTRLQTMPIGTLVPLSARISAGVVRSVCSLTAALIYGHIIGFRFEAGWGQAILFCVFSLAISIVLSLGADALGSLTKSPESLSQALTLPTLIFGMLSCGFVPESGFPEWIRPFVRNQPISQLSFALRDMAADGVTWQVLWVPLVWLIGAAVIFAPLAVWASVRRS</sequence>
<evidence type="ECO:0000313" key="10">
    <source>
        <dbReference type="Proteomes" id="UP000290439"/>
    </source>
</evidence>
<feature type="transmembrane region" description="Helical" evidence="7">
    <location>
        <begin position="271"/>
        <end position="294"/>
    </location>
</feature>
<gene>
    <name evidence="9" type="primary">drrB_12</name>
    <name evidence="9" type="ORF">NCTC10797_05102</name>
</gene>
<dbReference type="InterPro" id="IPR051784">
    <property type="entry name" value="Nod_factor_ABC_transporter"/>
</dbReference>
<evidence type="ECO:0000256" key="3">
    <source>
        <dbReference type="ARBA" id="ARBA00022989"/>
    </source>
</evidence>
<reference evidence="9 10" key="1">
    <citation type="submission" date="2019-02" db="EMBL/GenBank/DDBJ databases">
        <authorList>
            <consortium name="Pathogen Informatics"/>
        </authorList>
    </citation>
    <scope>NUCLEOTIDE SEQUENCE [LARGE SCALE GENOMIC DNA]</scope>
    <source>
        <strain evidence="9 10">3012STDY6756504</strain>
    </source>
</reference>
<dbReference type="InterPro" id="IPR013525">
    <property type="entry name" value="ABC2_TM"/>
</dbReference>
<dbReference type="PROSITE" id="PS51012">
    <property type="entry name" value="ABC_TM2"/>
    <property type="match status" value="1"/>
</dbReference>
<evidence type="ECO:0000256" key="7">
    <source>
        <dbReference type="SAM" id="Phobius"/>
    </source>
</evidence>
<dbReference type="PANTHER" id="PTHR43229">
    <property type="entry name" value="NODULATION PROTEIN J"/>
    <property type="match status" value="1"/>
</dbReference>
<dbReference type="PIRSF" id="PIRSF006648">
    <property type="entry name" value="DrrB"/>
    <property type="match status" value="1"/>
</dbReference>
<evidence type="ECO:0000256" key="2">
    <source>
        <dbReference type="ARBA" id="ARBA00022692"/>
    </source>
</evidence>
<feature type="transmembrane region" description="Helical" evidence="7">
    <location>
        <begin position="183"/>
        <end position="205"/>
    </location>
</feature>
<evidence type="ECO:0000256" key="1">
    <source>
        <dbReference type="ARBA" id="ARBA00004141"/>
    </source>
</evidence>
<organism evidence="9 10">
    <name type="scientific">Nocardia cyriacigeorgica</name>
    <dbReference type="NCBI Taxonomy" id="135487"/>
    <lineage>
        <taxon>Bacteria</taxon>
        <taxon>Bacillati</taxon>
        <taxon>Actinomycetota</taxon>
        <taxon>Actinomycetes</taxon>
        <taxon>Mycobacteriales</taxon>
        <taxon>Nocardiaceae</taxon>
        <taxon>Nocardia</taxon>
    </lineage>
</organism>
<dbReference type="Proteomes" id="UP000290439">
    <property type="component" value="Chromosome"/>
</dbReference>
<keyword evidence="2 7" id="KW-0812">Transmembrane</keyword>
<feature type="transmembrane region" description="Helical" evidence="7">
    <location>
        <begin position="103"/>
        <end position="126"/>
    </location>
</feature>
<dbReference type="InterPro" id="IPR000412">
    <property type="entry name" value="ABC_2_transport"/>
</dbReference>
<feature type="transmembrane region" description="Helical" evidence="7">
    <location>
        <begin position="71"/>
        <end position="91"/>
    </location>
</feature>
<name>A0A4V6ID06_9NOCA</name>
<keyword evidence="3 7" id="KW-1133">Transmembrane helix</keyword>
<dbReference type="GO" id="GO:0140359">
    <property type="term" value="F:ABC-type transporter activity"/>
    <property type="evidence" value="ECO:0007669"/>
    <property type="project" value="InterPro"/>
</dbReference>
<dbReference type="Pfam" id="PF12698">
    <property type="entry name" value="ABC2_membrane_3"/>
    <property type="match status" value="1"/>
</dbReference>
<evidence type="ECO:0000259" key="8">
    <source>
        <dbReference type="PROSITE" id="PS51012"/>
    </source>
</evidence>
<comment type="subcellular location">
    <subcellularLocation>
        <location evidence="1">Membrane</location>
        <topology evidence="1">Multi-pass membrane protein</topology>
    </subcellularLocation>
</comment>
<dbReference type="PANTHER" id="PTHR43229:SF2">
    <property type="entry name" value="NODULATION PROTEIN J"/>
    <property type="match status" value="1"/>
</dbReference>
<dbReference type="EMBL" id="LR215973">
    <property type="protein sequence ID" value="VFB01284.1"/>
    <property type="molecule type" value="Genomic_DNA"/>
</dbReference>
<dbReference type="AlphaFoldDB" id="A0A4V6ID06"/>
<evidence type="ECO:0000256" key="6">
    <source>
        <dbReference type="SAM" id="MobiDB-lite"/>
    </source>
</evidence>
<feature type="region of interest" description="Disordered" evidence="6">
    <location>
        <begin position="1"/>
        <end position="24"/>
    </location>
</feature>
<evidence type="ECO:0000256" key="4">
    <source>
        <dbReference type="ARBA" id="ARBA00023136"/>
    </source>
</evidence>